<name>A0A165DMQ7_EXIGL</name>
<dbReference type="Proteomes" id="UP000077266">
    <property type="component" value="Unassembled WGS sequence"/>
</dbReference>
<evidence type="ECO:0000313" key="4">
    <source>
        <dbReference type="Proteomes" id="UP000077266"/>
    </source>
</evidence>
<keyword evidence="4" id="KW-1185">Reference proteome</keyword>
<feature type="transmembrane region" description="Helical" evidence="1">
    <location>
        <begin position="216"/>
        <end position="236"/>
    </location>
</feature>
<accession>A0A165DMQ7</accession>
<feature type="transmembrane region" description="Helical" evidence="1">
    <location>
        <begin position="59"/>
        <end position="78"/>
    </location>
</feature>
<dbReference type="OrthoDB" id="2745134at2759"/>
<evidence type="ECO:0000256" key="1">
    <source>
        <dbReference type="SAM" id="Phobius"/>
    </source>
</evidence>
<feature type="transmembrane region" description="Helical" evidence="1">
    <location>
        <begin position="120"/>
        <end position="143"/>
    </location>
</feature>
<sequence>MSSPFDIGHPKDAYEHLFQIRGFHIAGLVIMIYDLLLTLDLEIKFFWTRPPATRSTNFWVLRVLFFLNRYLPIFTQLFNVIGTALIKDVVGVTMVIEWFAIPGAVACYRTCALYERNRRVVFGIVALYLSTLVAGVFIVAFTLRSGRAGAQLDPGIDLRICHSITPDSGLYFAFIPPVIYDVIVSGAAMYSLINYYRRVSQVSSSNLLASMAKHTLLWLFIVVSADLINLCVFAFAETMMRHVFDGVMFGLVSVASNRQLLHLRQLGHRNESDDNMSTCLDTLRNLGASDNGPGSPGWARERFINISRDKPSPLSASFTAI</sequence>
<evidence type="ECO:0000259" key="2">
    <source>
        <dbReference type="Pfam" id="PF20151"/>
    </source>
</evidence>
<keyword evidence="1" id="KW-1133">Transmembrane helix</keyword>
<dbReference type="EMBL" id="KV426206">
    <property type="protein sequence ID" value="KZV84926.1"/>
    <property type="molecule type" value="Genomic_DNA"/>
</dbReference>
<feature type="transmembrane region" description="Helical" evidence="1">
    <location>
        <begin position="20"/>
        <end position="39"/>
    </location>
</feature>
<dbReference type="Pfam" id="PF20151">
    <property type="entry name" value="DUF6533"/>
    <property type="match status" value="1"/>
</dbReference>
<keyword evidence="1" id="KW-0472">Membrane</keyword>
<organism evidence="3 4">
    <name type="scientific">Exidia glandulosa HHB12029</name>
    <dbReference type="NCBI Taxonomy" id="1314781"/>
    <lineage>
        <taxon>Eukaryota</taxon>
        <taxon>Fungi</taxon>
        <taxon>Dikarya</taxon>
        <taxon>Basidiomycota</taxon>
        <taxon>Agaricomycotina</taxon>
        <taxon>Agaricomycetes</taxon>
        <taxon>Auriculariales</taxon>
        <taxon>Exidiaceae</taxon>
        <taxon>Exidia</taxon>
    </lineage>
</organism>
<keyword evidence="1" id="KW-0812">Transmembrane</keyword>
<feature type="transmembrane region" description="Helical" evidence="1">
    <location>
        <begin position="178"/>
        <end position="196"/>
    </location>
</feature>
<feature type="transmembrane region" description="Helical" evidence="1">
    <location>
        <begin position="90"/>
        <end position="108"/>
    </location>
</feature>
<reference evidence="3 4" key="1">
    <citation type="journal article" date="2016" name="Mol. Biol. Evol.">
        <title>Comparative Genomics of Early-Diverging Mushroom-Forming Fungi Provides Insights into the Origins of Lignocellulose Decay Capabilities.</title>
        <authorList>
            <person name="Nagy L.G."/>
            <person name="Riley R."/>
            <person name="Tritt A."/>
            <person name="Adam C."/>
            <person name="Daum C."/>
            <person name="Floudas D."/>
            <person name="Sun H."/>
            <person name="Yadav J.S."/>
            <person name="Pangilinan J."/>
            <person name="Larsson K.H."/>
            <person name="Matsuura K."/>
            <person name="Barry K."/>
            <person name="Labutti K."/>
            <person name="Kuo R."/>
            <person name="Ohm R.A."/>
            <person name="Bhattacharya S.S."/>
            <person name="Shirouzu T."/>
            <person name="Yoshinaga Y."/>
            <person name="Martin F.M."/>
            <person name="Grigoriev I.V."/>
            <person name="Hibbett D.S."/>
        </authorList>
    </citation>
    <scope>NUCLEOTIDE SEQUENCE [LARGE SCALE GENOMIC DNA]</scope>
    <source>
        <strain evidence="3 4">HHB12029</strain>
    </source>
</reference>
<feature type="domain" description="DUF6533" evidence="2">
    <location>
        <begin position="23"/>
        <end position="74"/>
    </location>
</feature>
<dbReference type="AlphaFoldDB" id="A0A165DMQ7"/>
<protein>
    <recommendedName>
        <fullName evidence="2">DUF6533 domain-containing protein</fullName>
    </recommendedName>
</protein>
<evidence type="ECO:0000313" key="3">
    <source>
        <dbReference type="EMBL" id="KZV84926.1"/>
    </source>
</evidence>
<proteinExistence type="predicted"/>
<dbReference type="InParanoid" id="A0A165DMQ7"/>
<dbReference type="InterPro" id="IPR045340">
    <property type="entry name" value="DUF6533"/>
</dbReference>
<gene>
    <name evidence="3" type="ORF">EXIGLDRAFT_726640</name>
</gene>